<organism evidence="2">
    <name type="scientific">Chromera velia CCMP2878</name>
    <dbReference type="NCBI Taxonomy" id="1169474"/>
    <lineage>
        <taxon>Eukaryota</taxon>
        <taxon>Sar</taxon>
        <taxon>Alveolata</taxon>
        <taxon>Colpodellida</taxon>
        <taxon>Chromeraceae</taxon>
        <taxon>Chromera</taxon>
    </lineage>
</organism>
<dbReference type="Pfam" id="PF00078">
    <property type="entry name" value="RVT_1"/>
    <property type="match status" value="1"/>
</dbReference>
<dbReference type="Gene3D" id="3.10.10.10">
    <property type="entry name" value="HIV Type 1 Reverse Transcriptase, subunit A, domain 1"/>
    <property type="match status" value="1"/>
</dbReference>
<evidence type="ECO:0000259" key="1">
    <source>
        <dbReference type="Pfam" id="PF00078"/>
    </source>
</evidence>
<gene>
    <name evidence="2" type="ORF">Cvel_15678</name>
</gene>
<dbReference type="InterPro" id="IPR043128">
    <property type="entry name" value="Rev_trsase/Diguanyl_cyclase"/>
</dbReference>
<dbReference type="AlphaFoldDB" id="A0A0G4F896"/>
<dbReference type="PANTHER" id="PTHR24559:SF444">
    <property type="entry name" value="REVERSE TRANSCRIPTASE DOMAIN-CONTAINING PROTEIN"/>
    <property type="match status" value="1"/>
</dbReference>
<name>A0A0G4F896_9ALVE</name>
<dbReference type="CDD" id="cd01647">
    <property type="entry name" value="RT_LTR"/>
    <property type="match status" value="1"/>
</dbReference>
<protein>
    <recommendedName>
        <fullName evidence="1">Reverse transcriptase domain-containing protein</fullName>
    </recommendedName>
</protein>
<reference evidence="2" key="1">
    <citation type="submission" date="2014-11" db="EMBL/GenBank/DDBJ databases">
        <authorList>
            <person name="Otto D Thomas"/>
            <person name="Naeem Raeece"/>
        </authorList>
    </citation>
    <scope>NUCLEOTIDE SEQUENCE</scope>
</reference>
<dbReference type="InterPro" id="IPR043502">
    <property type="entry name" value="DNA/RNA_pol_sf"/>
</dbReference>
<proteinExistence type="predicted"/>
<dbReference type="PhylomeDB" id="A0A0G4F896"/>
<dbReference type="InterPro" id="IPR053134">
    <property type="entry name" value="RNA-dir_DNA_polymerase"/>
</dbReference>
<evidence type="ECO:0000313" key="2">
    <source>
        <dbReference type="EMBL" id="CEM08763.1"/>
    </source>
</evidence>
<dbReference type="VEuPathDB" id="CryptoDB:Cvel_15678"/>
<accession>A0A0G4F896</accession>
<dbReference type="InterPro" id="IPR000477">
    <property type="entry name" value="RT_dom"/>
</dbReference>
<dbReference type="EMBL" id="CDMZ01000188">
    <property type="protein sequence ID" value="CEM08763.1"/>
    <property type="molecule type" value="Genomic_DNA"/>
</dbReference>
<feature type="domain" description="Reverse transcriptase" evidence="1">
    <location>
        <begin position="49"/>
        <end position="119"/>
    </location>
</feature>
<dbReference type="PANTHER" id="PTHR24559">
    <property type="entry name" value="TRANSPOSON TY3-I GAG-POL POLYPROTEIN"/>
    <property type="match status" value="1"/>
</dbReference>
<sequence>MLVAAPPLSVNTWPHKADHTFSQHHRPAHANGGFIRPSTSPFGAPAFFVKKKDGTFRMVIDYRPPNKVTVKDTFPLPHAEELMETFFGKRWFTKLDLRQFFHQLRITMGDSYKTAFITR</sequence>
<dbReference type="Gene3D" id="3.30.70.270">
    <property type="match status" value="1"/>
</dbReference>
<dbReference type="SUPFAM" id="SSF56672">
    <property type="entry name" value="DNA/RNA polymerases"/>
    <property type="match status" value="1"/>
</dbReference>